<keyword evidence="5 9" id="KW-0798">TonB box</keyword>
<dbReference type="AlphaFoldDB" id="A0A4V2SBW3"/>
<keyword evidence="13" id="KW-1185">Reference proteome</keyword>
<dbReference type="InterPro" id="IPR036942">
    <property type="entry name" value="Beta-barrel_TonB_sf"/>
</dbReference>
<keyword evidence="3 8" id="KW-1134">Transmembrane beta strand</keyword>
<evidence type="ECO:0000313" key="12">
    <source>
        <dbReference type="EMBL" id="TCO77110.1"/>
    </source>
</evidence>
<protein>
    <submittedName>
        <fullName evidence="12">TonB-dependent receptor-like protein</fullName>
    </submittedName>
</protein>
<evidence type="ECO:0000256" key="4">
    <source>
        <dbReference type="ARBA" id="ARBA00022692"/>
    </source>
</evidence>
<dbReference type="InterPro" id="IPR000531">
    <property type="entry name" value="Beta-barrel_TonB"/>
</dbReference>
<evidence type="ECO:0000256" key="9">
    <source>
        <dbReference type="RuleBase" id="RU003357"/>
    </source>
</evidence>
<dbReference type="GO" id="GO:0009279">
    <property type="term" value="C:cell outer membrane"/>
    <property type="evidence" value="ECO:0007669"/>
    <property type="project" value="UniProtKB-SubCell"/>
</dbReference>
<name>A0A4V2SBW3_9GAMM</name>
<reference evidence="12 13" key="1">
    <citation type="submission" date="2019-03" db="EMBL/GenBank/DDBJ databases">
        <title>Genomic Encyclopedia of Type Strains, Phase IV (KMG-IV): sequencing the most valuable type-strain genomes for metagenomic binning, comparative biology and taxonomic classification.</title>
        <authorList>
            <person name="Goeker M."/>
        </authorList>
    </citation>
    <scope>NUCLEOTIDE SEQUENCE [LARGE SCALE GENOMIC DNA]</scope>
    <source>
        <strain evidence="12 13">DSM 23344</strain>
    </source>
</reference>
<dbReference type="InterPro" id="IPR012910">
    <property type="entry name" value="Plug_dom"/>
</dbReference>
<accession>A0A4V2SBW3</accession>
<dbReference type="InterPro" id="IPR037066">
    <property type="entry name" value="Plug_dom_sf"/>
</dbReference>
<comment type="similarity">
    <text evidence="8 9">Belongs to the TonB-dependent receptor family.</text>
</comment>
<keyword evidence="12" id="KW-0675">Receptor</keyword>
<feature type="domain" description="TonB-dependent receptor-like beta-barrel" evidence="10">
    <location>
        <begin position="391"/>
        <end position="936"/>
    </location>
</feature>
<feature type="domain" description="TonB-dependent receptor plug" evidence="11">
    <location>
        <begin position="61"/>
        <end position="168"/>
    </location>
</feature>
<dbReference type="PROSITE" id="PS52016">
    <property type="entry name" value="TONB_DEPENDENT_REC_3"/>
    <property type="match status" value="1"/>
</dbReference>
<dbReference type="Pfam" id="PF07715">
    <property type="entry name" value="Plug"/>
    <property type="match status" value="1"/>
</dbReference>
<keyword evidence="4 8" id="KW-0812">Transmembrane</keyword>
<evidence type="ECO:0000256" key="8">
    <source>
        <dbReference type="PROSITE-ProRule" id="PRU01360"/>
    </source>
</evidence>
<evidence type="ECO:0000256" key="2">
    <source>
        <dbReference type="ARBA" id="ARBA00022448"/>
    </source>
</evidence>
<proteinExistence type="inferred from homology"/>
<dbReference type="OrthoDB" id="9805434at2"/>
<evidence type="ECO:0000256" key="5">
    <source>
        <dbReference type="ARBA" id="ARBA00023077"/>
    </source>
</evidence>
<keyword evidence="6 8" id="KW-0472">Membrane</keyword>
<evidence type="ECO:0000259" key="11">
    <source>
        <dbReference type="Pfam" id="PF07715"/>
    </source>
</evidence>
<dbReference type="SUPFAM" id="SSF56935">
    <property type="entry name" value="Porins"/>
    <property type="match status" value="1"/>
</dbReference>
<gene>
    <name evidence="12" type="ORF">EV688_103124</name>
</gene>
<dbReference type="Proteomes" id="UP000294980">
    <property type="component" value="Unassembled WGS sequence"/>
</dbReference>
<dbReference type="EMBL" id="SLWX01000003">
    <property type="protein sequence ID" value="TCO77110.1"/>
    <property type="molecule type" value="Genomic_DNA"/>
</dbReference>
<organism evidence="12 13">
    <name type="scientific">Chromatocurvus halotolerans</name>
    <dbReference type="NCBI Taxonomy" id="1132028"/>
    <lineage>
        <taxon>Bacteria</taxon>
        <taxon>Pseudomonadati</taxon>
        <taxon>Pseudomonadota</taxon>
        <taxon>Gammaproteobacteria</taxon>
        <taxon>Cellvibrionales</taxon>
        <taxon>Halieaceae</taxon>
        <taxon>Chromatocurvus</taxon>
    </lineage>
</organism>
<keyword evidence="7 8" id="KW-0998">Cell outer membrane</keyword>
<evidence type="ECO:0000259" key="10">
    <source>
        <dbReference type="Pfam" id="PF00593"/>
    </source>
</evidence>
<evidence type="ECO:0000256" key="1">
    <source>
        <dbReference type="ARBA" id="ARBA00004571"/>
    </source>
</evidence>
<comment type="subcellular location">
    <subcellularLocation>
        <location evidence="1 8">Cell outer membrane</location>
        <topology evidence="1 8">Multi-pass membrane protein</topology>
    </subcellularLocation>
</comment>
<dbReference type="InterPro" id="IPR039426">
    <property type="entry name" value="TonB-dep_rcpt-like"/>
</dbReference>
<dbReference type="PANTHER" id="PTHR47234">
    <property type="match status" value="1"/>
</dbReference>
<keyword evidence="2 8" id="KW-0813">Transport</keyword>
<evidence type="ECO:0000256" key="7">
    <source>
        <dbReference type="ARBA" id="ARBA00023237"/>
    </source>
</evidence>
<evidence type="ECO:0000256" key="3">
    <source>
        <dbReference type="ARBA" id="ARBA00022452"/>
    </source>
</evidence>
<evidence type="ECO:0000313" key="13">
    <source>
        <dbReference type="Proteomes" id="UP000294980"/>
    </source>
</evidence>
<dbReference type="Gene3D" id="2.170.130.10">
    <property type="entry name" value="TonB-dependent receptor, plug domain"/>
    <property type="match status" value="1"/>
</dbReference>
<dbReference type="RefSeq" id="WP_117317302.1">
    <property type="nucleotide sequence ID" value="NZ_QQSW01000008.1"/>
</dbReference>
<dbReference type="PANTHER" id="PTHR47234:SF2">
    <property type="entry name" value="TONB-DEPENDENT RECEPTOR"/>
    <property type="match status" value="1"/>
</dbReference>
<comment type="caution">
    <text evidence="12">The sequence shown here is derived from an EMBL/GenBank/DDBJ whole genome shotgun (WGS) entry which is preliminary data.</text>
</comment>
<sequence length="977" mass="104755">MNHPQTILSTAVRRALIAGTVISGAGFHYSANAQQEAAGTLEEVVITGSRLRRDRDFVEVSPVQTIDFEQIQSSGNVTLEDTLNKFPQLAPDSTSTTNQSGGSGALTANLRGLGAERTLVLVDGRRFMPADVTGVADLATIPDILIERVEIVTGGASAVYGSDAIAGAVNFILRKDFEGAEVRYQYGEADAGDGETEKVDVLFGANVADGRGNVVLHASYTEREPVFMGDRSFSEQPFLADSSGALQPFGSGNIPEGLIGLGSSQFSQIQGVDLSGANCPGPVQGVRFGENSQPLPFCRPTDQFNYAAPNFLLRPLKRWQISSLGSFQINDNVEAYGQAYYTRKENAFQQAPESTSPTSAGQENGTVLIPGADTNPLFSQPLQDFFALNRDFFDADGDGVFTVRNLGRRFEEFGPRTVSYKTEALSLTGGLRGTFELNDSTWGWDAFYQYSRVDEDVTRAGLLSRSRITLGLDTVVVDGESRCRNDLLNCVPVNIFGPNALTPEMADFLSVSTGQRDQFTRQVAGASVAGDLFELPAGKVSSAFGVEYRKEDFSTVPDETALSGDLVAVQVAPIVNGGEYDIVEAFAEVRVPLLEDMPAVQSLALEGAARFADYSTIGSVTAWSASLDWEITDELRARAGLSTAIRAPNLSELFSAQAGGFTGGVDPCLAVRNPSAQQKELCLQQGVPQANIDSLEVGASQGFDVISGGNPDLEEETSDTLTAGLVYMPTALQGLSVSLDYYEIEVKDAIAQVSGQALVDSCFRTLDAGSAACQSIDRLSSGNINRVSAPLLNVATRRVEGMDLQLNYAMDNLPEFMSLPGQGATLDITFVTSWQFANETQVLAGEPTIDCAGFYGGSCSSDGVRIDPDVRSLVRVNWRSGPLRITPELRYIGELELAEDAFANENGTLDPEYYVDLTAGYDVSESIQVYAGINNVFDRSPPVLGFRAGGDANTNVQLFDPIGRRFFIGFNVGFGPR</sequence>
<dbReference type="Pfam" id="PF00593">
    <property type="entry name" value="TonB_dep_Rec_b-barrel"/>
    <property type="match status" value="1"/>
</dbReference>
<evidence type="ECO:0000256" key="6">
    <source>
        <dbReference type="ARBA" id="ARBA00023136"/>
    </source>
</evidence>
<dbReference type="Gene3D" id="2.40.170.20">
    <property type="entry name" value="TonB-dependent receptor, beta-barrel domain"/>
    <property type="match status" value="1"/>
</dbReference>